<evidence type="ECO:0000313" key="2">
    <source>
        <dbReference type="EMBL" id="QIK74155.1"/>
    </source>
</evidence>
<evidence type="ECO:0000256" key="1">
    <source>
        <dbReference type="SAM" id="MobiDB-lite"/>
    </source>
</evidence>
<accession>A0A6G7YBI0</accession>
<dbReference type="RefSeq" id="WP_166313716.1">
    <property type="nucleotide sequence ID" value="NZ_CP049866.1"/>
</dbReference>
<dbReference type="EMBL" id="CP049866">
    <property type="protein sequence ID" value="QIK74155.1"/>
    <property type="molecule type" value="Genomic_DNA"/>
</dbReference>
<dbReference type="AlphaFoldDB" id="A0A6G7YBI0"/>
<sequence length="100" mass="10532">MSSMSSTILTIGTALSRAKDADIPVELLVAGQWLSGMVSSFDGHGLVLHGADDGLSVLRMSSIDVVRVRHAEAFEGTPQVEAHAEPDEAHPMPAAPGDRR</sequence>
<evidence type="ECO:0008006" key="4">
    <source>
        <dbReference type="Google" id="ProtNLM"/>
    </source>
</evidence>
<dbReference type="KEGG" id="npi:G7071_00595"/>
<organism evidence="2 3">
    <name type="scientific">Nocardioides piscis</name>
    <dbReference type="NCBI Taxonomy" id="2714938"/>
    <lineage>
        <taxon>Bacteria</taxon>
        <taxon>Bacillati</taxon>
        <taxon>Actinomycetota</taxon>
        <taxon>Actinomycetes</taxon>
        <taxon>Propionibacteriales</taxon>
        <taxon>Nocardioidaceae</taxon>
        <taxon>Nocardioides</taxon>
    </lineage>
</organism>
<protein>
    <recommendedName>
        <fullName evidence="4">DUF2642 domain-containing protein</fullName>
    </recommendedName>
</protein>
<name>A0A6G7YBI0_9ACTN</name>
<reference evidence="2 3" key="1">
    <citation type="submission" date="2020-03" db="EMBL/GenBank/DDBJ databases">
        <title>Nocardioides sp. nov., isolated from fish.</title>
        <authorList>
            <person name="Hyun D.-W."/>
            <person name="Bae J.-W."/>
        </authorList>
    </citation>
    <scope>NUCLEOTIDE SEQUENCE [LARGE SCALE GENOMIC DNA]</scope>
    <source>
        <strain evidence="2 3">HDW12A</strain>
    </source>
</reference>
<gene>
    <name evidence="2" type="ORF">G7071_00595</name>
</gene>
<proteinExistence type="predicted"/>
<evidence type="ECO:0000313" key="3">
    <source>
        <dbReference type="Proteomes" id="UP000502035"/>
    </source>
</evidence>
<dbReference type="Proteomes" id="UP000502035">
    <property type="component" value="Chromosome"/>
</dbReference>
<feature type="region of interest" description="Disordered" evidence="1">
    <location>
        <begin position="76"/>
        <end position="100"/>
    </location>
</feature>
<keyword evidence="3" id="KW-1185">Reference proteome</keyword>